<sequence length="501" mass="55408">MSDPIGSFSLVLHSHLPWLPHHGAWPVGEEWLYQAWAHSYLPVLDLVREFAEEGRTDVLTLGVTPVLAAQLDDPHALRAFHDWLGMWQLRAHSAAVRWQRDDPLLRELAAAEHRASSRALEEFETRWRHGFSPVLRPLVDAGVVELLGGPATHPFQPLLDPRVRRFALAEGLADTALRLGRAPEGIWAPECGYAPGMEAGYAAAGVRRFLVDGPSTRGETHAGRPVGSSDVVAFARDLNVTYRVWSPKAGYPGHDAYRDFHTYDHPSGLKPARVTGKQVPPERKRPYDPLLARDAIRRHADDFVSTVVSRLKDLQAEQGAPGLVVAAYDTELYGHWWHEGPEWLRQVLRMLPEAGVRVTTLRGAQAAGHVGDPIELPASSWGSGKDWRVWDGAQVSDLVAAGASVQAELLSVVDDHGGAARDFVLDQIAREALLALSSDWAFMVTKDSAAQYARDRAAEHQRRFTELAALVRAGRPALDLARRYWASDGIFGRLDARALRQ</sequence>
<feature type="active site" description="Nucleophile" evidence="3">
    <location>
        <position position="190"/>
    </location>
</feature>
<keyword evidence="9" id="KW-1185">Reference proteome</keyword>
<dbReference type="EMBL" id="SNXZ01000003">
    <property type="protein sequence ID" value="TDP97552.1"/>
    <property type="molecule type" value="Genomic_DNA"/>
</dbReference>
<evidence type="ECO:0000313" key="9">
    <source>
        <dbReference type="Proteomes" id="UP000295444"/>
    </source>
</evidence>
<comment type="caution">
    <text evidence="8">The sequence shown here is derived from an EMBL/GenBank/DDBJ whole genome shotgun (WGS) entry which is preliminary data.</text>
</comment>
<evidence type="ECO:0000256" key="3">
    <source>
        <dbReference type="PIRSR" id="PIRSR640042-1"/>
    </source>
</evidence>
<dbReference type="PANTHER" id="PTHR41695:SF1">
    <property type="entry name" value="1,4-ALPHA-GLUCAN BRANCHING ENZYME TK1436"/>
    <property type="match status" value="1"/>
</dbReference>
<feature type="binding site" evidence="4">
    <location>
        <position position="253"/>
    </location>
    <ligand>
        <name>substrate</name>
    </ligand>
</feature>
<feature type="domain" description="1,4-alpha-glucan branching enzyme C-terminal" evidence="7">
    <location>
        <begin position="418"/>
        <end position="497"/>
    </location>
</feature>
<dbReference type="GO" id="GO:0003844">
    <property type="term" value="F:1,4-alpha-glucan branching enzyme activity"/>
    <property type="evidence" value="ECO:0007669"/>
    <property type="project" value="InterPro"/>
</dbReference>
<dbReference type="InterPro" id="IPR028995">
    <property type="entry name" value="Glyco_hydro_57/38_cen_sf"/>
</dbReference>
<dbReference type="OrthoDB" id="9803279at2"/>
<protein>
    <submittedName>
        <fullName evidence="8">1,4-alpha-glucan branching enzyme</fullName>
    </submittedName>
</protein>
<dbReference type="Pfam" id="PF03065">
    <property type="entry name" value="Glyco_hydro_57"/>
    <property type="match status" value="1"/>
</dbReference>
<accession>A0A4R6SC67</accession>
<dbReference type="GO" id="GO:0005576">
    <property type="term" value="C:extracellular region"/>
    <property type="evidence" value="ECO:0007669"/>
    <property type="project" value="TreeGrafter"/>
</dbReference>
<keyword evidence="2 5" id="KW-0119">Carbohydrate metabolism</keyword>
<dbReference type="InterPro" id="IPR040042">
    <property type="entry name" value="Branching_enz_MT3115-like"/>
</dbReference>
<evidence type="ECO:0000259" key="7">
    <source>
        <dbReference type="Pfam" id="PF09210"/>
    </source>
</evidence>
<organism evidence="8 9">
    <name type="scientific">Labedaea rhizosphaerae</name>
    <dbReference type="NCBI Taxonomy" id="598644"/>
    <lineage>
        <taxon>Bacteria</taxon>
        <taxon>Bacillati</taxon>
        <taxon>Actinomycetota</taxon>
        <taxon>Actinomycetes</taxon>
        <taxon>Pseudonocardiales</taxon>
        <taxon>Pseudonocardiaceae</taxon>
        <taxon>Labedaea</taxon>
    </lineage>
</organism>
<dbReference type="AlphaFoldDB" id="A0A4R6SC67"/>
<dbReference type="PANTHER" id="PTHR41695">
    <property type="entry name" value="1,4-ALPHA-GLUCAN BRANCHING ENZYME RV3031-RELATED"/>
    <property type="match status" value="1"/>
</dbReference>
<feature type="binding site" evidence="4">
    <location>
        <position position="439"/>
    </location>
    <ligand>
        <name>substrate</name>
    </ligand>
</feature>
<dbReference type="InterPro" id="IPR037090">
    <property type="entry name" value="57_glycoside_trans_central"/>
</dbReference>
<dbReference type="Gene3D" id="1.20.1430.10">
    <property type="entry name" value="Families 57/38 glycoside transferase, middle domain"/>
    <property type="match status" value="1"/>
</dbReference>
<name>A0A4R6SC67_LABRH</name>
<dbReference type="InterPro" id="IPR027291">
    <property type="entry name" value="Glyco_hydro_38_N_sf"/>
</dbReference>
<dbReference type="Gene3D" id="3.20.110.10">
    <property type="entry name" value="Glycoside hydrolase 38, N terminal domain"/>
    <property type="match status" value="1"/>
</dbReference>
<evidence type="ECO:0000256" key="2">
    <source>
        <dbReference type="ARBA" id="ARBA00023277"/>
    </source>
</evidence>
<feature type="binding site" evidence="4">
    <location>
        <position position="236"/>
    </location>
    <ligand>
        <name>substrate</name>
    </ligand>
</feature>
<feature type="binding site" evidence="4">
    <location>
        <position position="381"/>
    </location>
    <ligand>
        <name>substrate</name>
    </ligand>
</feature>
<gene>
    <name evidence="8" type="ORF">EV186_103516</name>
</gene>
<dbReference type="SUPFAM" id="SSF88688">
    <property type="entry name" value="Families 57/38 glycoside transferase middle domain"/>
    <property type="match status" value="1"/>
</dbReference>
<dbReference type="Proteomes" id="UP000295444">
    <property type="component" value="Unassembled WGS sequence"/>
</dbReference>
<comment type="similarity">
    <text evidence="1 5">Belongs to the glycosyl hydrolase 57 family.</text>
</comment>
<dbReference type="InterPro" id="IPR011330">
    <property type="entry name" value="Glyco_hydro/deAcase_b/a-brl"/>
</dbReference>
<dbReference type="InterPro" id="IPR015293">
    <property type="entry name" value="BE_C"/>
</dbReference>
<feature type="domain" description="Glycoside hydrolase family 57 N-terminal" evidence="6">
    <location>
        <begin position="10"/>
        <end position="359"/>
    </location>
</feature>
<reference evidence="8 9" key="1">
    <citation type="submission" date="2019-03" db="EMBL/GenBank/DDBJ databases">
        <title>Genomic Encyclopedia of Type Strains, Phase IV (KMG-IV): sequencing the most valuable type-strain genomes for metagenomic binning, comparative biology and taxonomic classification.</title>
        <authorList>
            <person name="Goeker M."/>
        </authorList>
    </citation>
    <scope>NUCLEOTIDE SEQUENCE [LARGE SCALE GENOMIC DNA]</scope>
    <source>
        <strain evidence="8 9">DSM 45361</strain>
    </source>
</reference>
<evidence type="ECO:0000256" key="4">
    <source>
        <dbReference type="PIRSR" id="PIRSR640042-2"/>
    </source>
</evidence>
<evidence type="ECO:0000256" key="1">
    <source>
        <dbReference type="ARBA" id="ARBA00006821"/>
    </source>
</evidence>
<evidence type="ECO:0000313" key="8">
    <source>
        <dbReference type="EMBL" id="TDP97552.1"/>
    </source>
</evidence>
<feature type="active site" description="Proton donor" evidence="3">
    <location>
        <position position="329"/>
    </location>
</feature>
<dbReference type="Pfam" id="PF09210">
    <property type="entry name" value="BE_C"/>
    <property type="match status" value="1"/>
</dbReference>
<dbReference type="SUPFAM" id="SSF88713">
    <property type="entry name" value="Glycoside hydrolase/deacetylase"/>
    <property type="match status" value="1"/>
</dbReference>
<evidence type="ECO:0000259" key="6">
    <source>
        <dbReference type="Pfam" id="PF03065"/>
    </source>
</evidence>
<proteinExistence type="inferred from homology"/>
<dbReference type="GO" id="GO:0030979">
    <property type="term" value="P:alpha-glucan biosynthetic process"/>
    <property type="evidence" value="ECO:0007669"/>
    <property type="project" value="InterPro"/>
</dbReference>
<dbReference type="RefSeq" id="WP_133850738.1">
    <property type="nucleotide sequence ID" value="NZ_SNXZ01000003.1"/>
</dbReference>
<dbReference type="InterPro" id="IPR004300">
    <property type="entry name" value="Glyco_hydro_57_N"/>
</dbReference>
<evidence type="ECO:0000256" key="5">
    <source>
        <dbReference type="RuleBase" id="RU361196"/>
    </source>
</evidence>